<sequence>MMKKWLSAAVCSMMFAGPAAFTLAHAAPAGSKADYDAAVKAASANYKAARAQCDSLKDNAKDVCVKEAKRDEDVAKANAEATRDGTAKARAKADKVKADADYSVAKEKCDDAKGNDKDVCVKEAKLAHERALGSAKVEKAAATGTSTDVAEARADAKKDTMDAAYKADKQKCDALSGDAKDKCQAEVKTKYAK</sequence>
<accession>A0A643FPP8</accession>
<dbReference type="Proteomes" id="UP000397656">
    <property type="component" value="Chromosome 1"/>
</dbReference>
<feature type="signal peptide" evidence="2">
    <location>
        <begin position="1"/>
        <end position="26"/>
    </location>
</feature>
<dbReference type="RefSeq" id="WP_150989792.1">
    <property type="nucleotide sequence ID" value="NZ_CP062803.1"/>
</dbReference>
<evidence type="ECO:0008006" key="5">
    <source>
        <dbReference type="Google" id="ProtNLM"/>
    </source>
</evidence>
<reference evidence="3 4" key="1">
    <citation type="submission" date="2020-10" db="EMBL/GenBank/DDBJ databases">
        <title>Complete genome sequence of Cupriavidus basilensis CCUG 49340T.</title>
        <authorList>
            <person name="Salva-Serra F."/>
            <person name="Donoso R.A."/>
            <person name="Cho K.H."/>
            <person name="Yoo J.A."/>
            <person name="Lee K."/>
            <person name="Yoon S.-H."/>
            <person name="Perez-Pantoja D."/>
            <person name="Moore E.R.B."/>
        </authorList>
    </citation>
    <scope>NUCLEOTIDE SEQUENCE [LARGE SCALE GENOMIC DNA]</scope>
    <source>
        <strain evidence="4">CCUG 49340</strain>
    </source>
</reference>
<feature type="chain" id="PRO_5035202344" description="Cell envelope biogenesis protein TolA" evidence="2">
    <location>
        <begin position="27"/>
        <end position="193"/>
    </location>
</feature>
<feature type="region of interest" description="Disordered" evidence="1">
    <location>
        <begin position="132"/>
        <end position="151"/>
    </location>
</feature>
<name>A0A643FPP8_9BURK</name>
<proteinExistence type="predicted"/>
<evidence type="ECO:0000256" key="1">
    <source>
        <dbReference type="SAM" id="MobiDB-lite"/>
    </source>
</evidence>
<dbReference type="EMBL" id="CP062803">
    <property type="protein sequence ID" value="QOT76763.1"/>
    <property type="molecule type" value="Genomic_DNA"/>
</dbReference>
<evidence type="ECO:0000256" key="2">
    <source>
        <dbReference type="SAM" id="SignalP"/>
    </source>
</evidence>
<organism evidence="3 4">
    <name type="scientific">Cupriavidus basilensis</name>
    <dbReference type="NCBI Taxonomy" id="68895"/>
    <lineage>
        <taxon>Bacteria</taxon>
        <taxon>Pseudomonadati</taxon>
        <taxon>Pseudomonadota</taxon>
        <taxon>Betaproteobacteria</taxon>
        <taxon>Burkholderiales</taxon>
        <taxon>Burkholderiaceae</taxon>
        <taxon>Cupriavidus</taxon>
    </lineage>
</organism>
<evidence type="ECO:0000313" key="3">
    <source>
        <dbReference type="EMBL" id="QOT76763.1"/>
    </source>
</evidence>
<keyword evidence="2" id="KW-0732">Signal</keyword>
<dbReference type="AlphaFoldDB" id="A0A643FPP8"/>
<protein>
    <recommendedName>
        <fullName evidence="5">Cell envelope biogenesis protein TolA</fullName>
    </recommendedName>
</protein>
<dbReference type="GeneID" id="98399504"/>
<evidence type="ECO:0000313" key="4">
    <source>
        <dbReference type="Proteomes" id="UP000397656"/>
    </source>
</evidence>
<gene>
    <name evidence="3" type="ORF">F7R26_001250</name>
</gene>